<keyword evidence="1" id="KW-0472">Membrane</keyword>
<protein>
    <submittedName>
        <fullName evidence="2">Unannotated protein</fullName>
    </submittedName>
</protein>
<keyword evidence="1" id="KW-1133">Transmembrane helix</keyword>
<feature type="transmembrane region" description="Helical" evidence="1">
    <location>
        <begin position="54"/>
        <end position="81"/>
    </location>
</feature>
<gene>
    <name evidence="2" type="ORF">UFOPK3267_02753</name>
</gene>
<dbReference type="EMBL" id="CAFBIY010000220">
    <property type="protein sequence ID" value="CAB4853228.1"/>
    <property type="molecule type" value="Genomic_DNA"/>
</dbReference>
<dbReference type="AlphaFoldDB" id="A0A6J7C8P2"/>
<accession>A0A6J7C8P2</accession>
<reference evidence="2" key="1">
    <citation type="submission" date="2020-05" db="EMBL/GenBank/DDBJ databases">
        <authorList>
            <person name="Chiriac C."/>
            <person name="Salcher M."/>
            <person name="Ghai R."/>
            <person name="Kavagutti S V."/>
        </authorList>
    </citation>
    <scope>NUCLEOTIDE SEQUENCE</scope>
</reference>
<proteinExistence type="predicted"/>
<organism evidence="2">
    <name type="scientific">freshwater metagenome</name>
    <dbReference type="NCBI Taxonomy" id="449393"/>
    <lineage>
        <taxon>unclassified sequences</taxon>
        <taxon>metagenomes</taxon>
        <taxon>ecological metagenomes</taxon>
    </lineage>
</organism>
<evidence type="ECO:0000256" key="1">
    <source>
        <dbReference type="SAM" id="Phobius"/>
    </source>
</evidence>
<evidence type="ECO:0000313" key="2">
    <source>
        <dbReference type="EMBL" id="CAB4853228.1"/>
    </source>
</evidence>
<sequence>MIRLPVTVLPVNEIKSTSGDSVSSSPTRWSLDVTTLNTPAGMSVFSATRRPRRVAFHGVSGAGLSTVVLPVARIWAILLIVTSNG</sequence>
<keyword evidence="1" id="KW-0812">Transmembrane</keyword>
<name>A0A6J7C8P2_9ZZZZ</name>